<dbReference type="InterPro" id="IPR013078">
    <property type="entry name" value="His_Pase_superF_clade-1"/>
</dbReference>
<dbReference type="EMBL" id="CAFBNF010000426">
    <property type="protein sequence ID" value="CAB4965904.1"/>
    <property type="molecule type" value="Genomic_DNA"/>
</dbReference>
<protein>
    <submittedName>
        <fullName evidence="1">Unannotated protein</fullName>
    </submittedName>
</protein>
<dbReference type="GO" id="GO:0070297">
    <property type="term" value="P:regulation of phosphorelay signal transduction system"/>
    <property type="evidence" value="ECO:0007669"/>
    <property type="project" value="TreeGrafter"/>
</dbReference>
<dbReference type="SMART" id="SM00855">
    <property type="entry name" value="PGAM"/>
    <property type="match status" value="1"/>
</dbReference>
<dbReference type="CDD" id="cd07067">
    <property type="entry name" value="HP_PGM_like"/>
    <property type="match status" value="1"/>
</dbReference>
<gene>
    <name evidence="1" type="ORF">UFOPK3773_02454</name>
</gene>
<dbReference type="SUPFAM" id="SSF53254">
    <property type="entry name" value="Phosphoglycerate mutase-like"/>
    <property type="match status" value="1"/>
</dbReference>
<dbReference type="PANTHER" id="PTHR48100:SF15">
    <property type="entry name" value="SEDOHEPTULOSE 1,7-BISPHOSPHATASE"/>
    <property type="match status" value="1"/>
</dbReference>
<dbReference type="GO" id="GO:0101006">
    <property type="term" value="F:protein histidine phosphatase activity"/>
    <property type="evidence" value="ECO:0007669"/>
    <property type="project" value="TreeGrafter"/>
</dbReference>
<organism evidence="1">
    <name type="scientific">freshwater metagenome</name>
    <dbReference type="NCBI Taxonomy" id="449393"/>
    <lineage>
        <taxon>unclassified sequences</taxon>
        <taxon>metagenomes</taxon>
        <taxon>ecological metagenomes</taxon>
    </lineage>
</organism>
<accession>A0A6J7LJG4</accession>
<dbReference type="InterPro" id="IPR029033">
    <property type="entry name" value="His_PPase_superfam"/>
</dbReference>
<dbReference type="AlphaFoldDB" id="A0A6J7LJG4"/>
<dbReference type="Gene3D" id="3.40.50.1240">
    <property type="entry name" value="Phosphoglycerate mutase-like"/>
    <property type="match status" value="1"/>
</dbReference>
<sequence>MSGATIILIRHGETPWSLSGQHTGRTDIALTAAGQARADQIRPTLTHHDFGLVLTSPLARARDTAERAGLVADDEPDLLEWDYGAWEGRTTADIRADTGNPEWVIWDHPIPPGNTPGEQPADVAVRAQRVIDRCLPLLESGADCALVAHGHVLRILTATWLGLPAVDGRLWALDAGCLSALGFERDQRVISRWNVVPH</sequence>
<dbReference type="InterPro" id="IPR050275">
    <property type="entry name" value="PGM_Phosphatase"/>
</dbReference>
<reference evidence="1" key="1">
    <citation type="submission" date="2020-05" db="EMBL/GenBank/DDBJ databases">
        <authorList>
            <person name="Chiriac C."/>
            <person name="Salcher M."/>
            <person name="Ghai R."/>
            <person name="Kavagutti S V."/>
        </authorList>
    </citation>
    <scope>NUCLEOTIDE SEQUENCE</scope>
</reference>
<dbReference type="Pfam" id="PF00300">
    <property type="entry name" value="His_Phos_1"/>
    <property type="match status" value="1"/>
</dbReference>
<dbReference type="PANTHER" id="PTHR48100">
    <property type="entry name" value="BROAD-SPECIFICITY PHOSPHATASE YOR283W-RELATED"/>
    <property type="match status" value="1"/>
</dbReference>
<proteinExistence type="predicted"/>
<name>A0A6J7LJG4_9ZZZZ</name>
<evidence type="ECO:0000313" key="1">
    <source>
        <dbReference type="EMBL" id="CAB4965904.1"/>
    </source>
</evidence>